<protein>
    <recommendedName>
        <fullName evidence="1">Integrase DNA-binding domain-containing protein</fullName>
    </recommendedName>
</protein>
<dbReference type="AlphaFoldDB" id="F6F174"/>
<dbReference type="Pfam" id="PF13356">
    <property type="entry name" value="Arm-DNA-bind_3"/>
    <property type="match status" value="1"/>
</dbReference>
<dbReference type="InterPro" id="IPR025166">
    <property type="entry name" value="Integrase_DNA_bind_dom"/>
</dbReference>
<keyword evidence="3" id="KW-1185">Reference proteome</keyword>
<reference evidence="2 3" key="1">
    <citation type="submission" date="2011-05" db="EMBL/GenBank/DDBJ databases">
        <title>Complete sequence of chromosome 2 of Sphingobium chlorophenolicum L-1.</title>
        <authorList>
            <consortium name="US DOE Joint Genome Institute"/>
            <person name="Lucas S."/>
            <person name="Han J."/>
            <person name="Lapidus A."/>
            <person name="Cheng J.-F."/>
            <person name="Goodwin L."/>
            <person name="Pitluck S."/>
            <person name="Peters L."/>
            <person name="Daligault H."/>
            <person name="Han C."/>
            <person name="Tapia R."/>
            <person name="Land M."/>
            <person name="Hauser L."/>
            <person name="Kyrpides N."/>
            <person name="Ivanova N."/>
            <person name="Pagani I."/>
            <person name="Turner P."/>
            <person name="Copley S."/>
            <person name="Woyke T."/>
        </authorList>
    </citation>
    <scope>NUCLEOTIDE SEQUENCE [LARGE SCALE GENOMIC DNA]</scope>
    <source>
        <strain evidence="2 3">L-1</strain>
    </source>
</reference>
<evidence type="ECO:0000259" key="1">
    <source>
        <dbReference type="Pfam" id="PF13356"/>
    </source>
</evidence>
<proteinExistence type="predicted"/>
<dbReference type="KEGG" id="sch:Sphch_3707"/>
<dbReference type="HOGENOM" id="CLU_1342533_0_0_5"/>
<name>F6F174_SPHCR</name>
<dbReference type="RefSeq" id="WP_013849518.1">
    <property type="nucleotide sequence ID" value="NC_015594.1"/>
</dbReference>
<evidence type="ECO:0000313" key="2">
    <source>
        <dbReference type="EMBL" id="AEG51290.1"/>
    </source>
</evidence>
<feature type="domain" description="Integrase DNA-binding" evidence="1">
    <location>
        <begin position="28"/>
        <end position="90"/>
    </location>
</feature>
<gene>
    <name evidence="2" type="ORF">Sphch_3707</name>
</gene>
<dbReference type="InterPro" id="IPR038488">
    <property type="entry name" value="Integrase_DNA-bd_sf"/>
</dbReference>
<dbReference type="Proteomes" id="UP000007150">
    <property type="component" value="Chromosome 2"/>
</dbReference>
<accession>F6F174</accession>
<dbReference type="Gene3D" id="3.30.160.390">
    <property type="entry name" value="Integrase, DNA-binding domain"/>
    <property type="match status" value="1"/>
</dbReference>
<dbReference type="EMBL" id="CP002799">
    <property type="protein sequence ID" value="AEG51290.1"/>
    <property type="molecule type" value="Genomic_DNA"/>
</dbReference>
<organism evidence="2 3">
    <name type="scientific">Sphingobium chlorophenolicum L-1</name>
    <dbReference type="NCBI Taxonomy" id="690566"/>
    <lineage>
        <taxon>Bacteria</taxon>
        <taxon>Pseudomonadati</taxon>
        <taxon>Pseudomonadota</taxon>
        <taxon>Alphaproteobacteria</taxon>
        <taxon>Sphingomonadales</taxon>
        <taxon>Sphingomonadaceae</taxon>
        <taxon>Sphingobium</taxon>
    </lineage>
</organism>
<evidence type="ECO:0000313" key="3">
    <source>
        <dbReference type="Proteomes" id="UP000007150"/>
    </source>
</evidence>
<sequence>MKNRNGFSPSILDALTVGSLNDPLTLGLTATALKGKKIAWKFMRWIPSKRRFFRRTLGHYPSVTIANARQMAASLNQIVEAGADPRDVERDKKAHDEMTVDRAHHLYMAAVREGRHRKRPLRLRPITIKQKEWLYNKFLKGKIGGKFIYEWDLPPAGPAVITRVHRFDIRAVPPAQARRVGRFHFAGTPGALVPVFGSPGMRAV</sequence>